<evidence type="ECO:0000313" key="2">
    <source>
        <dbReference type="EMBL" id="MFD1218122.1"/>
    </source>
</evidence>
<organism evidence="2 3">
    <name type="scientific">Microbulbifer celer</name>
    <dbReference type="NCBI Taxonomy" id="435905"/>
    <lineage>
        <taxon>Bacteria</taxon>
        <taxon>Pseudomonadati</taxon>
        <taxon>Pseudomonadota</taxon>
        <taxon>Gammaproteobacteria</taxon>
        <taxon>Cellvibrionales</taxon>
        <taxon>Microbulbiferaceae</taxon>
        <taxon>Microbulbifer</taxon>
    </lineage>
</organism>
<feature type="non-terminal residue" evidence="2">
    <location>
        <position position="1"/>
    </location>
</feature>
<comment type="caution">
    <text evidence="2">The sequence shown here is derived from an EMBL/GenBank/DDBJ whole genome shotgun (WGS) entry which is preliminary data.</text>
</comment>
<name>A0ABW3UBW7_9GAMM</name>
<dbReference type="Proteomes" id="UP001597264">
    <property type="component" value="Unassembled WGS sequence"/>
</dbReference>
<keyword evidence="1" id="KW-0472">Membrane</keyword>
<gene>
    <name evidence="2" type="ORF">ACFQ2X_16095</name>
</gene>
<sequence length="148" mass="17451">LRSRYAPIFAQQSAQSKLRLSAALVYSMKIIIVCLSLFFAEVAMSSSSSEPPVGMSKEIWEKHLERQAKAEKDRRDKFQKVLKDNPPEPPWIKYPEYSSNDIFWRMGEGETYLMEYVWPYLRYASEVELKSYKEKYPEPNSWSGWYGE</sequence>
<evidence type="ECO:0000313" key="3">
    <source>
        <dbReference type="Proteomes" id="UP001597264"/>
    </source>
</evidence>
<reference evidence="3" key="1">
    <citation type="journal article" date="2019" name="Int. J. Syst. Evol. Microbiol.">
        <title>The Global Catalogue of Microorganisms (GCM) 10K type strain sequencing project: providing services to taxonomists for standard genome sequencing and annotation.</title>
        <authorList>
            <consortium name="The Broad Institute Genomics Platform"/>
            <consortium name="The Broad Institute Genome Sequencing Center for Infectious Disease"/>
            <person name="Wu L."/>
            <person name="Ma J."/>
        </authorList>
    </citation>
    <scope>NUCLEOTIDE SEQUENCE [LARGE SCALE GENOMIC DNA]</scope>
    <source>
        <strain evidence="3">CCUG 54356</strain>
    </source>
</reference>
<accession>A0ABW3UBW7</accession>
<keyword evidence="1" id="KW-1133">Transmembrane helix</keyword>
<dbReference type="RefSeq" id="WP_377564328.1">
    <property type="nucleotide sequence ID" value="NZ_JBHTLR010000024.1"/>
</dbReference>
<dbReference type="EMBL" id="JBHTLR010000024">
    <property type="protein sequence ID" value="MFD1218122.1"/>
    <property type="molecule type" value="Genomic_DNA"/>
</dbReference>
<proteinExistence type="predicted"/>
<feature type="transmembrane region" description="Helical" evidence="1">
    <location>
        <begin position="20"/>
        <end position="40"/>
    </location>
</feature>
<protein>
    <submittedName>
        <fullName evidence="2">Uncharacterized protein</fullName>
    </submittedName>
</protein>
<keyword evidence="1" id="KW-0812">Transmembrane</keyword>
<keyword evidence="3" id="KW-1185">Reference proteome</keyword>
<evidence type="ECO:0000256" key="1">
    <source>
        <dbReference type="SAM" id="Phobius"/>
    </source>
</evidence>